<accession>A0A7X9RTD5</accession>
<feature type="domain" description="Beta-lactamase-related" evidence="2">
    <location>
        <begin position="113"/>
        <end position="424"/>
    </location>
</feature>
<reference evidence="3 4" key="1">
    <citation type="submission" date="2020-04" db="EMBL/GenBank/DDBJ databases">
        <title>Flammeovirga sp. SR4, a novel species isolated from seawater.</title>
        <authorList>
            <person name="Wang X."/>
        </authorList>
    </citation>
    <scope>NUCLEOTIDE SEQUENCE [LARGE SCALE GENOMIC DNA]</scope>
    <source>
        <strain evidence="3 4">ATCC 23126</strain>
    </source>
</reference>
<dbReference type="RefSeq" id="WP_169655331.1">
    <property type="nucleotide sequence ID" value="NZ_JABANE010000008.1"/>
</dbReference>
<organism evidence="3 4">
    <name type="scientific">Flammeovirga aprica JL-4</name>
    <dbReference type="NCBI Taxonomy" id="694437"/>
    <lineage>
        <taxon>Bacteria</taxon>
        <taxon>Pseudomonadati</taxon>
        <taxon>Bacteroidota</taxon>
        <taxon>Cytophagia</taxon>
        <taxon>Cytophagales</taxon>
        <taxon>Flammeovirgaceae</taxon>
        <taxon>Flammeovirga</taxon>
    </lineage>
</organism>
<dbReference type="PANTHER" id="PTHR43283">
    <property type="entry name" value="BETA-LACTAMASE-RELATED"/>
    <property type="match status" value="1"/>
</dbReference>
<name>A0A7X9RTD5_9BACT</name>
<dbReference type="PANTHER" id="PTHR43283:SF7">
    <property type="entry name" value="BETA-LACTAMASE-RELATED DOMAIN-CONTAINING PROTEIN"/>
    <property type="match status" value="1"/>
</dbReference>
<feature type="chain" id="PRO_5030765048" evidence="1">
    <location>
        <begin position="21"/>
        <end position="440"/>
    </location>
</feature>
<dbReference type="Pfam" id="PF00144">
    <property type="entry name" value="Beta-lactamase"/>
    <property type="match status" value="1"/>
</dbReference>
<dbReference type="AlphaFoldDB" id="A0A7X9RTD5"/>
<dbReference type="Proteomes" id="UP000576082">
    <property type="component" value="Unassembled WGS sequence"/>
</dbReference>
<dbReference type="InterPro" id="IPR012338">
    <property type="entry name" value="Beta-lactam/transpept-like"/>
</dbReference>
<proteinExistence type="predicted"/>
<sequence>MKKLLLSSLLAGATLLQVNAQDVKDQNAENKMTPIKEVVSGFPKDYAEHAISTSFNTWLQGGDESLYFQMKTSEFLPTSIIPRRIPTMELEKNIRPEIGAIEAETIFSGKKTLDEFLADPEFRAQGYMVIHKGKIVYESYPGMRPSDSHAWMSCAKPTAALLVELLINEGKIDDSLPISHYVKEFQGTAWENVTVKQIMHMDSGLDIDDTAETRPQPDAHAHRLYLSEFGQPYNGKVEKLIDVLASAQPGEGAGKKFVYASAHTEALVFLVEAVTGERWSETFDKKVWSKMGVEGPMQVQTTPDGVALSHGVIGTRMSDMARFGMLYTPSWDKVAEEQIVTDETLTRIHEDMRSHEFLMAGEDGPVFSDWLENNNPTFLGNSRQWDVLWPDGDMWKGGMQTQGLYVSPSKDLVIVYMSTAVQDHSLHRFVRKVANSGLFE</sequence>
<dbReference type="InterPro" id="IPR001466">
    <property type="entry name" value="Beta-lactam-related"/>
</dbReference>
<gene>
    <name evidence="3" type="ORF">HHU12_04265</name>
</gene>
<dbReference type="InterPro" id="IPR050789">
    <property type="entry name" value="Diverse_Enzym_Activities"/>
</dbReference>
<dbReference type="Gene3D" id="3.40.710.10">
    <property type="entry name" value="DD-peptidase/beta-lactamase superfamily"/>
    <property type="match status" value="1"/>
</dbReference>
<keyword evidence="4" id="KW-1185">Reference proteome</keyword>
<evidence type="ECO:0000313" key="3">
    <source>
        <dbReference type="EMBL" id="NME67174.1"/>
    </source>
</evidence>
<keyword evidence="1" id="KW-0732">Signal</keyword>
<evidence type="ECO:0000256" key="1">
    <source>
        <dbReference type="SAM" id="SignalP"/>
    </source>
</evidence>
<comment type="caution">
    <text evidence="3">The sequence shown here is derived from an EMBL/GenBank/DDBJ whole genome shotgun (WGS) entry which is preliminary data.</text>
</comment>
<feature type="signal peptide" evidence="1">
    <location>
        <begin position="1"/>
        <end position="20"/>
    </location>
</feature>
<evidence type="ECO:0000313" key="4">
    <source>
        <dbReference type="Proteomes" id="UP000576082"/>
    </source>
</evidence>
<dbReference type="EMBL" id="JABANE010000008">
    <property type="protein sequence ID" value="NME67174.1"/>
    <property type="molecule type" value="Genomic_DNA"/>
</dbReference>
<protein>
    <submittedName>
        <fullName evidence="3">Beta-lactamase family protein</fullName>
    </submittedName>
</protein>
<evidence type="ECO:0000259" key="2">
    <source>
        <dbReference type="Pfam" id="PF00144"/>
    </source>
</evidence>
<dbReference type="SUPFAM" id="SSF56601">
    <property type="entry name" value="beta-lactamase/transpeptidase-like"/>
    <property type="match status" value="1"/>
</dbReference>